<evidence type="ECO:0008006" key="3">
    <source>
        <dbReference type="Google" id="ProtNLM"/>
    </source>
</evidence>
<dbReference type="PATRIC" id="fig|1384056.3.peg.985"/>
<accession>A0A091B8A0</accession>
<keyword evidence="2" id="KW-1185">Reference proteome</keyword>
<dbReference type="OrthoDB" id="6102739at2"/>
<comment type="caution">
    <text evidence="1">The sequence shown here is derived from an EMBL/GenBank/DDBJ whole genome shotgun (WGS) entry which is preliminary data.</text>
</comment>
<name>A0A091B8A0_9GAMM</name>
<organism evidence="1 2">
    <name type="scientific">Arenimonas metalli CF5-1</name>
    <dbReference type="NCBI Taxonomy" id="1384056"/>
    <lineage>
        <taxon>Bacteria</taxon>
        <taxon>Pseudomonadati</taxon>
        <taxon>Pseudomonadota</taxon>
        <taxon>Gammaproteobacteria</taxon>
        <taxon>Lysobacterales</taxon>
        <taxon>Lysobacteraceae</taxon>
        <taxon>Arenimonas</taxon>
    </lineage>
</organism>
<evidence type="ECO:0000313" key="1">
    <source>
        <dbReference type="EMBL" id="KFN47059.1"/>
    </source>
</evidence>
<dbReference type="Pfam" id="PF13835">
    <property type="entry name" value="DUF4194"/>
    <property type="match status" value="1"/>
</dbReference>
<reference evidence="1 2" key="1">
    <citation type="submission" date="2013-09" db="EMBL/GenBank/DDBJ databases">
        <title>Genome sequencing of Arenimonas metalli.</title>
        <authorList>
            <person name="Chen F."/>
            <person name="Wang G."/>
        </authorList>
    </citation>
    <scope>NUCLEOTIDE SEQUENCE [LARGE SCALE GENOMIC DNA]</scope>
    <source>
        <strain evidence="1 2">CF5-1</strain>
    </source>
</reference>
<gene>
    <name evidence="1" type="ORF">N787_01800</name>
</gene>
<proteinExistence type="predicted"/>
<sequence>MTASWERLAEATDGRYTGADFERAAYQLLVEQVVYAADRGSATPYHLLVTYAAAFKDVLDRLGVTMQHNHHHNYVVALARHRVGPRMRLSETRLALVLRRLYDDAIHRADVTDGEALVGLEDLERAYGELLGRPFPSKGELDDLLQALRRYGIAKIEGAEDPLQPYHVVIRAGIVDVLGESALLQLAAHGVDPEEGSDEAA</sequence>
<dbReference type="RefSeq" id="WP_034211201.1">
    <property type="nucleotide sequence ID" value="NZ_AVCK01000012.1"/>
</dbReference>
<dbReference type="Proteomes" id="UP000029393">
    <property type="component" value="Unassembled WGS sequence"/>
</dbReference>
<evidence type="ECO:0000313" key="2">
    <source>
        <dbReference type="Proteomes" id="UP000029393"/>
    </source>
</evidence>
<dbReference type="eggNOG" id="ENOG50338T2">
    <property type="taxonomic scope" value="Bacteria"/>
</dbReference>
<dbReference type="InterPro" id="IPR025449">
    <property type="entry name" value="JetB"/>
</dbReference>
<dbReference type="EMBL" id="AVCK01000012">
    <property type="protein sequence ID" value="KFN47059.1"/>
    <property type="molecule type" value="Genomic_DNA"/>
</dbReference>
<dbReference type="STRING" id="1384056.N787_01800"/>
<protein>
    <recommendedName>
        <fullName evidence="3">DUF4194 domain-containing protein</fullName>
    </recommendedName>
</protein>
<dbReference type="AlphaFoldDB" id="A0A091B8A0"/>